<dbReference type="PANTHER" id="PTHR42923">
    <property type="entry name" value="PROTOPORPHYRINOGEN OXIDASE"/>
    <property type="match status" value="1"/>
</dbReference>
<proteinExistence type="predicted"/>
<accession>A0ABR9HJ27</accession>
<dbReference type="PANTHER" id="PTHR42923:SF17">
    <property type="entry name" value="AMINE OXIDASE DOMAIN-CONTAINING PROTEIN"/>
    <property type="match status" value="1"/>
</dbReference>
<dbReference type="InterPro" id="IPR036188">
    <property type="entry name" value="FAD/NAD-bd_sf"/>
</dbReference>
<gene>
    <name evidence="2" type="ORF">H4W79_003235</name>
</gene>
<keyword evidence="3" id="KW-1185">Reference proteome</keyword>
<organism evidence="2 3">
    <name type="scientific">Nocardiopsis terrae</name>
    <dbReference type="NCBI Taxonomy" id="372655"/>
    <lineage>
        <taxon>Bacteria</taxon>
        <taxon>Bacillati</taxon>
        <taxon>Actinomycetota</taxon>
        <taxon>Actinomycetes</taxon>
        <taxon>Streptosporangiales</taxon>
        <taxon>Nocardiopsidaceae</taxon>
        <taxon>Nocardiopsis</taxon>
    </lineage>
</organism>
<evidence type="ECO:0000313" key="2">
    <source>
        <dbReference type="EMBL" id="MBE1459021.1"/>
    </source>
</evidence>
<dbReference type="SUPFAM" id="SSF51905">
    <property type="entry name" value="FAD/NAD(P)-binding domain"/>
    <property type="match status" value="1"/>
</dbReference>
<sequence>MSTHIPGRRRVAVIGGGVSGLTAAHVLHRHDDVTLFEADDRPGGHAHTHSLTGPDGGELGVDSGFIVHNRRTYPNLLRLFDELGVTTRPTEMSLSVSCADCGLEYAGARGLRALWPGRARHGTAYLRMLADVPRFHRAARRLLGTARAVDPHGTVVGPTLGAFVERHGFSPYFTAHFLQPLVSAVWSCPAGTALDYPARHLFTFLEHHGMLGIWGSPRWRTVEGGSRAYVERVVKNLHSVRLGTPVLGLSRTGDGVRLRTATEDLEFDAAVVATHADQALALLDAPTPEEAEVLGAFTYSLNRTLLHTDTSVLPADRDTWASWNHRLSSCDPGRAPVRVSYHMNRLQGLPGGTDYVVTLNADDHVDPDRVIVAMDYTHPVFTPESVAAQRRLRDLDGPTLAFAGAHHGWGFHEDGCRAGVEAAAALGRQW</sequence>
<dbReference type="Gene3D" id="1.10.3110.10">
    <property type="entry name" value="protoporphyrinogen ix oxidase, domain 3"/>
    <property type="match status" value="1"/>
</dbReference>
<reference evidence="2 3" key="1">
    <citation type="submission" date="2020-10" db="EMBL/GenBank/DDBJ databases">
        <title>Sequencing the genomes of 1000 actinobacteria strains.</title>
        <authorList>
            <person name="Klenk H.-P."/>
        </authorList>
    </citation>
    <scope>NUCLEOTIDE SEQUENCE [LARGE SCALE GENOMIC DNA]</scope>
    <source>
        <strain evidence="2 3">DSM 45157</strain>
    </source>
</reference>
<dbReference type="Gene3D" id="3.90.660.20">
    <property type="entry name" value="Protoporphyrinogen oxidase, mitochondrial, domain 2"/>
    <property type="match status" value="1"/>
</dbReference>
<name>A0ABR9HJ27_9ACTN</name>
<dbReference type="RefSeq" id="WP_191272083.1">
    <property type="nucleotide sequence ID" value="NZ_BMXJ01000005.1"/>
</dbReference>
<dbReference type="InterPro" id="IPR050464">
    <property type="entry name" value="Zeta_carotene_desat/Oxidored"/>
</dbReference>
<dbReference type="Pfam" id="PF01593">
    <property type="entry name" value="Amino_oxidase"/>
    <property type="match status" value="1"/>
</dbReference>
<dbReference type="InterPro" id="IPR002937">
    <property type="entry name" value="Amino_oxidase"/>
</dbReference>
<dbReference type="EMBL" id="JADBDY010000001">
    <property type="protein sequence ID" value="MBE1459021.1"/>
    <property type="molecule type" value="Genomic_DNA"/>
</dbReference>
<dbReference type="Proteomes" id="UP000598217">
    <property type="component" value="Unassembled WGS sequence"/>
</dbReference>
<evidence type="ECO:0000259" key="1">
    <source>
        <dbReference type="Pfam" id="PF01593"/>
    </source>
</evidence>
<feature type="domain" description="Amine oxidase" evidence="1">
    <location>
        <begin position="18"/>
        <end position="424"/>
    </location>
</feature>
<comment type="caution">
    <text evidence="2">The sequence shown here is derived from an EMBL/GenBank/DDBJ whole genome shotgun (WGS) entry which is preliminary data.</text>
</comment>
<protein>
    <submittedName>
        <fullName evidence="2">NAD/FAD-binding protein</fullName>
    </submittedName>
</protein>
<evidence type="ECO:0000313" key="3">
    <source>
        <dbReference type="Proteomes" id="UP000598217"/>
    </source>
</evidence>
<dbReference type="Gene3D" id="3.50.50.60">
    <property type="entry name" value="FAD/NAD(P)-binding domain"/>
    <property type="match status" value="1"/>
</dbReference>